<dbReference type="GO" id="GO:0006046">
    <property type="term" value="P:N-acetylglucosamine catabolic process"/>
    <property type="evidence" value="ECO:0007669"/>
    <property type="project" value="TreeGrafter"/>
</dbReference>
<keyword evidence="1" id="KW-0378">Hydrolase</keyword>
<protein>
    <submittedName>
        <fullName evidence="3">Uncharacterized protein</fullName>
    </submittedName>
</protein>
<accession>A0A8T2KDI1</accession>
<dbReference type="GO" id="GO:0004342">
    <property type="term" value="F:glucosamine-6-phosphate deaminase activity"/>
    <property type="evidence" value="ECO:0007669"/>
    <property type="project" value="InterPro"/>
</dbReference>
<dbReference type="GO" id="GO:0006043">
    <property type="term" value="P:glucosamine catabolic process"/>
    <property type="evidence" value="ECO:0007669"/>
    <property type="project" value="TreeGrafter"/>
</dbReference>
<comment type="caution">
    <text evidence="3">The sequence shown here is derived from an EMBL/GenBank/DDBJ whole genome shotgun (WGS) entry which is preliminary data.</text>
</comment>
<name>A0A8T2KDI1_9PIPI</name>
<dbReference type="SUPFAM" id="SSF100950">
    <property type="entry name" value="NagB/RpiA/CoA transferase-like"/>
    <property type="match status" value="1"/>
</dbReference>
<dbReference type="GO" id="GO:0019262">
    <property type="term" value="P:N-acetylneuraminate catabolic process"/>
    <property type="evidence" value="ECO:0007669"/>
    <property type="project" value="TreeGrafter"/>
</dbReference>
<dbReference type="EMBL" id="JAACNH010000001">
    <property type="protein sequence ID" value="KAG8453630.1"/>
    <property type="molecule type" value="Genomic_DNA"/>
</dbReference>
<dbReference type="Proteomes" id="UP000812440">
    <property type="component" value="Chromosome 1"/>
</dbReference>
<evidence type="ECO:0000313" key="3">
    <source>
        <dbReference type="EMBL" id="KAG8453630.1"/>
    </source>
</evidence>
<dbReference type="PANTHER" id="PTHR11280">
    <property type="entry name" value="GLUCOSAMINE-6-PHOSPHATE ISOMERASE"/>
    <property type="match status" value="1"/>
</dbReference>
<dbReference type="AlphaFoldDB" id="A0A8T2KDI1"/>
<evidence type="ECO:0000256" key="1">
    <source>
        <dbReference type="ARBA" id="ARBA00022801"/>
    </source>
</evidence>
<evidence type="ECO:0000256" key="2">
    <source>
        <dbReference type="ARBA" id="ARBA00023277"/>
    </source>
</evidence>
<evidence type="ECO:0000313" key="4">
    <source>
        <dbReference type="Proteomes" id="UP000812440"/>
    </source>
</evidence>
<dbReference type="OrthoDB" id="7663298at2759"/>
<dbReference type="GO" id="GO:0005737">
    <property type="term" value="C:cytoplasm"/>
    <property type="evidence" value="ECO:0007669"/>
    <property type="project" value="TreeGrafter"/>
</dbReference>
<dbReference type="Gene3D" id="3.40.50.1360">
    <property type="match status" value="1"/>
</dbReference>
<dbReference type="GO" id="GO:0042802">
    <property type="term" value="F:identical protein binding"/>
    <property type="evidence" value="ECO:0007669"/>
    <property type="project" value="TreeGrafter"/>
</dbReference>
<dbReference type="InterPro" id="IPR037171">
    <property type="entry name" value="NagB/RpiA_transferase-like"/>
</dbReference>
<sequence>MFPFVYRAPRDHPESYTFIYVIIFSSNIDIDPNNAHILNGNAVDLQAECEDFERKIKDPWTTILANAKYFDGDLTKVPTMALTVMILITVICFQQHPRTIFVCDEDATLELRVKTVKYLKPLYSM</sequence>
<organism evidence="3 4">
    <name type="scientific">Hymenochirus boettgeri</name>
    <name type="common">Congo dwarf clawed frog</name>
    <dbReference type="NCBI Taxonomy" id="247094"/>
    <lineage>
        <taxon>Eukaryota</taxon>
        <taxon>Metazoa</taxon>
        <taxon>Chordata</taxon>
        <taxon>Craniata</taxon>
        <taxon>Vertebrata</taxon>
        <taxon>Euteleostomi</taxon>
        <taxon>Amphibia</taxon>
        <taxon>Batrachia</taxon>
        <taxon>Anura</taxon>
        <taxon>Pipoidea</taxon>
        <taxon>Pipidae</taxon>
        <taxon>Pipinae</taxon>
        <taxon>Hymenochirus</taxon>
    </lineage>
</organism>
<reference evidence="3" key="1">
    <citation type="thesis" date="2020" institute="ProQuest LLC" country="789 East Eisenhower Parkway, Ann Arbor, MI, USA">
        <title>Comparative Genomics and Chromosome Evolution.</title>
        <authorList>
            <person name="Mudd A.B."/>
        </authorList>
    </citation>
    <scope>NUCLEOTIDE SEQUENCE</scope>
    <source>
        <strain evidence="3">Female2</strain>
        <tissue evidence="3">Blood</tissue>
    </source>
</reference>
<proteinExistence type="predicted"/>
<dbReference type="PANTHER" id="PTHR11280:SF9">
    <property type="entry name" value="GLUCOSAMINE-6-PHOSPHATE ISOMERASE 2"/>
    <property type="match status" value="1"/>
</dbReference>
<keyword evidence="4" id="KW-1185">Reference proteome</keyword>
<gene>
    <name evidence="3" type="ORF">GDO86_000314</name>
</gene>
<keyword evidence="2" id="KW-0119">Carbohydrate metabolism</keyword>
<dbReference type="InterPro" id="IPR004547">
    <property type="entry name" value="Glucosamine6P_isomerase"/>
</dbReference>